<organism evidence="2 3">
    <name type="scientific">Eumeta variegata</name>
    <name type="common">Bagworm moth</name>
    <name type="synonym">Eumeta japonica</name>
    <dbReference type="NCBI Taxonomy" id="151549"/>
    <lineage>
        <taxon>Eukaryota</taxon>
        <taxon>Metazoa</taxon>
        <taxon>Ecdysozoa</taxon>
        <taxon>Arthropoda</taxon>
        <taxon>Hexapoda</taxon>
        <taxon>Insecta</taxon>
        <taxon>Pterygota</taxon>
        <taxon>Neoptera</taxon>
        <taxon>Endopterygota</taxon>
        <taxon>Lepidoptera</taxon>
        <taxon>Glossata</taxon>
        <taxon>Ditrysia</taxon>
        <taxon>Tineoidea</taxon>
        <taxon>Psychidae</taxon>
        <taxon>Oiketicinae</taxon>
        <taxon>Eumeta</taxon>
    </lineage>
</organism>
<sequence length="204" mass="22796">MRRAKFFALRGGRAGKPINATPRQSSTRAGRRGRRRRLECYTRNIAVTSSLLPLGAARGVITRGSANNLAGRKSSANNGPLVTKVARGTPAGLRNILLRKKVLLQMNGTFSALASQNWRTLGNRETESSSERSQLWPHRIGELWGTEKQNQALNVLSLWPHRIAEIWGTENENQALNVLSLWSHRILEFWRTENGNQALNVPPD</sequence>
<proteinExistence type="predicted"/>
<dbReference type="AlphaFoldDB" id="A0A4C1SCJ5"/>
<dbReference type="Proteomes" id="UP000299102">
    <property type="component" value="Unassembled WGS sequence"/>
</dbReference>
<evidence type="ECO:0000256" key="1">
    <source>
        <dbReference type="SAM" id="MobiDB-lite"/>
    </source>
</evidence>
<evidence type="ECO:0000313" key="3">
    <source>
        <dbReference type="Proteomes" id="UP000299102"/>
    </source>
</evidence>
<name>A0A4C1SCJ5_EUMVA</name>
<keyword evidence="3" id="KW-1185">Reference proteome</keyword>
<evidence type="ECO:0000313" key="2">
    <source>
        <dbReference type="EMBL" id="GBO99902.1"/>
    </source>
</evidence>
<feature type="region of interest" description="Disordered" evidence="1">
    <location>
        <begin position="12"/>
        <end position="34"/>
    </location>
</feature>
<dbReference type="EMBL" id="BGZK01000004">
    <property type="protein sequence ID" value="GBO99902.1"/>
    <property type="molecule type" value="Genomic_DNA"/>
</dbReference>
<accession>A0A4C1SCJ5</accession>
<comment type="caution">
    <text evidence="2">The sequence shown here is derived from an EMBL/GenBank/DDBJ whole genome shotgun (WGS) entry which is preliminary data.</text>
</comment>
<reference evidence="2 3" key="1">
    <citation type="journal article" date="2019" name="Commun. Biol.">
        <title>The bagworm genome reveals a unique fibroin gene that provides high tensile strength.</title>
        <authorList>
            <person name="Kono N."/>
            <person name="Nakamura H."/>
            <person name="Ohtoshi R."/>
            <person name="Tomita M."/>
            <person name="Numata K."/>
            <person name="Arakawa K."/>
        </authorList>
    </citation>
    <scope>NUCLEOTIDE SEQUENCE [LARGE SCALE GENOMIC DNA]</scope>
</reference>
<gene>
    <name evidence="2" type="ORF">EVAR_74275_1</name>
</gene>
<protein>
    <submittedName>
        <fullName evidence="2">Uncharacterized protein</fullName>
    </submittedName>
</protein>